<reference evidence="4" key="1">
    <citation type="journal article" date="2019" name="Int. J. Syst. Evol. Microbiol.">
        <title>The Global Catalogue of Microorganisms (GCM) 10K type strain sequencing project: providing services to taxonomists for standard genome sequencing and annotation.</title>
        <authorList>
            <consortium name="The Broad Institute Genomics Platform"/>
            <consortium name="The Broad Institute Genome Sequencing Center for Infectious Disease"/>
            <person name="Wu L."/>
            <person name="Ma J."/>
        </authorList>
    </citation>
    <scope>NUCLEOTIDE SEQUENCE [LARGE SCALE GENOMIC DNA]</scope>
    <source>
        <strain evidence="4">CGMCC 4.7198</strain>
    </source>
</reference>
<protein>
    <submittedName>
        <fullName evidence="3">Arc family DNA-binding protein</fullName>
    </submittedName>
</protein>
<organism evidence="3 4">
    <name type="scientific">Streptomyces lutosisoli</name>
    <dbReference type="NCBI Taxonomy" id="2665721"/>
    <lineage>
        <taxon>Bacteria</taxon>
        <taxon>Bacillati</taxon>
        <taxon>Actinomycetota</taxon>
        <taxon>Actinomycetes</taxon>
        <taxon>Kitasatosporales</taxon>
        <taxon>Streptomycetaceae</taxon>
        <taxon>Streptomyces</taxon>
    </lineage>
</organism>
<name>A0ABW2VMC3_9ACTN</name>
<feature type="region of interest" description="Disordered" evidence="1">
    <location>
        <begin position="41"/>
        <end position="69"/>
    </location>
</feature>
<dbReference type="GO" id="GO:0003677">
    <property type="term" value="F:DNA binding"/>
    <property type="evidence" value="ECO:0007669"/>
    <property type="project" value="UniProtKB-KW"/>
</dbReference>
<accession>A0ABW2VMC3</accession>
<gene>
    <name evidence="3" type="ORF">ACFQZP_22435</name>
</gene>
<dbReference type="Proteomes" id="UP001596957">
    <property type="component" value="Unassembled WGS sequence"/>
</dbReference>
<feature type="domain" description="Arc-like DNA binding" evidence="2">
    <location>
        <begin position="3"/>
        <end position="40"/>
    </location>
</feature>
<dbReference type="Gene3D" id="1.10.1220.10">
    <property type="entry name" value="Met repressor-like"/>
    <property type="match status" value="1"/>
</dbReference>
<evidence type="ECO:0000313" key="3">
    <source>
        <dbReference type="EMBL" id="MFD0284385.1"/>
    </source>
</evidence>
<dbReference type="InterPro" id="IPR005569">
    <property type="entry name" value="Arc_DNA-bd_dom"/>
</dbReference>
<proteinExistence type="predicted"/>
<dbReference type="RefSeq" id="WP_381246570.1">
    <property type="nucleotide sequence ID" value="NZ_JBHTBI010000001.1"/>
</dbReference>
<comment type="caution">
    <text evidence="3">The sequence shown here is derived from an EMBL/GenBank/DDBJ whole genome shotgun (WGS) entry which is preliminary data.</text>
</comment>
<dbReference type="InterPro" id="IPR010985">
    <property type="entry name" value="Ribbon_hlx_hlx"/>
</dbReference>
<keyword evidence="4" id="KW-1185">Reference proteome</keyword>
<keyword evidence="3" id="KW-0238">DNA-binding</keyword>
<dbReference type="InterPro" id="IPR013321">
    <property type="entry name" value="Arc_rbn_hlx_hlx"/>
</dbReference>
<dbReference type="SUPFAM" id="SSF47598">
    <property type="entry name" value="Ribbon-helix-helix"/>
    <property type="match status" value="1"/>
</dbReference>
<dbReference type="EMBL" id="JBHTEC010000001">
    <property type="protein sequence ID" value="MFD0284385.1"/>
    <property type="molecule type" value="Genomic_DNA"/>
</dbReference>
<evidence type="ECO:0000256" key="1">
    <source>
        <dbReference type="SAM" id="MobiDB-lite"/>
    </source>
</evidence>
<evidence type="ECO:0000313" key="4">
    <source>
        <dbReference type="Proteomes" id="UP001596957"/>
    </source>
</evidence>
<evidence type="ECO:0000259" key="2">
    <source>
        <dbReference type="Pfam" id="PF03869"/>
    </source>
</evidence>
<sequence length="69" mass="7402">MIKFTLRLPEDLHERLTDQAATDRRSLNSEMLHLLEVGLSAVSSGTPNRPGGDSASPAPLRGSGHSPRP</sequence>
<dbReference type="Pfam" id="PF03869">
    <property type="entry name" value="Arc"/>
    <property type="match status" value="1"/>
</dbReference>